<dbReference type="EMBL" id="ML733394">
    <property type="protein sequence ID" value="KAB8225459.1"/>
    <property type="molecule type" value="Genomic_DNA"/>
</dbReference>
<evidence type="ECO:0000313" key="2">
    <source>
        <dbReference type="Proteomes" id="UP000326799"/>
    </source>
</evidence>
<reference evidence="1 2" key="1">
    <citation type="submission" date="2019-04" db="EMBL/GenBank/DDBJ databases">
        <title>Fungal friends and foes A comparative genomics study of 23 Aspergillus species from section Flavi.</title>
        <authorList>
            <consortium name="DOE Joint Genome Institute"/>
            <person name="Kjaerbolling I."/>
            <person name="Vesth T.C."/>
            <person name="Frisvad J.C."/>
            <person name="Nybo J.L."/>
            <person name="Theobald S."/>
            <person name="Kildgaard S."/>
            <person name="Petersen T.I."/>
            <person name="Kuo A."/>
            <person name="Sato A."/>
            <person name="Lyhne E.K."/>
            <person name="Kogle M.E."/>
            <person name="Wiebenga A."/>
            <person name="Kun R.S."/>
            <person name="Lubbers R.J."/>
            <person name="Makela M.R."/>
            <person name="Barry K."/>
            <person name="Chovatia M."/>
            <person name="Clum A."/>
            <person name="Daum C."/>
            <person name="Haridas S."/>
            <person name="He G."/>
            <person name="LaButti K."/>
            <person name="Lipzen A."/>
            <person name="Mondo S."/>
            <person name="Pangilinan J."/>
            <person name="Riley R."/>
            <person name="Salamov A."/>
            <person name="Simmons B.A."/>
            <person name="Magnuson J.K."/>
            <person name="Henrissat B."/>
            <person name="Mortensen U.H."/>
            <person name="Larsen T.O."/>
            <person name="De vries R.P."/>
            <person name="Grigoriev I.V."/>
            <person name="Machida M."/>
            <person name="Baker S.E."/>
            <person name="Andersen M.R."/>
        </authorList>
    </citation>
    <scope>NUCLEOTIDE SEQUENCE [LARGE SCALE GENOMIC DNA]</scope>
    <source>
        <strain evidence="1 2">CBS 126849</strain>
    </source>
</reference>
<dbReference type="AlphaFoldDB" id="A0A5N6F756"/>
<organism evidence="1 2">
    <name type="scientific">Aspergillus novoparasiticus</name>
    <dbReference type="NCBI Taxonomy" id="986946"/>
    <lineage>
        <taxon>Eukaryota</taxon>
        <taxon>Fungi</taxon>
        <taxon>Dikarya</taxon>
        <taxon>Ascomycota</taxon>
        <taxon>Pezizomycotina</taxon>
        <taxon>Eurotiomycetes</taxon>
        <taxon>Eurotiomycetidae</taxon>
        <taxon>Eurotiales</taxon>
        <taxon>Aspergillaceae</taxon>
        <taxon>Aspergillus</taxon>
        <taxon>Aspergillus subgen. Circumdati</taxon>
    </lineage>
</organism>
<name>A0A5N6F756_9EURO</name>
<evidence type="ECO:0000313" key="1">
    <source>
        <dbReference type="EMBL" id="KAB8225459.1"/>
    </source>
</evidence>
<proteinExistence type="predicted"/>
<gene>
    <name evidence="1" type="ORF">BDV33DRAFT_163549</name>
</gene>
<protein>
    <submittedName>
        <fullName evidence="1">Uncharacterized protein</fullName>
    </submittedName>
</protein>
<dbReference type="Proteomes" id="UP000326799">
    <property type="component" value="Unassembled WGS sequence"/>
</dbReference>
<keyword evidence="2" id="KW-1185">Reference proteome</keyword>
<accession>A0A5N6F756</accession>
<sequence>MDHRNNAMVSRLRRSKLRRTTTVDVNGVGSACQSECETRPCGKCIWFGALKHVVFGVSAGVFFGSGGFGCLRGIGVILILGYGGNGIMGD</sequence>